<sequence length="200" mass="21669">MEQEPDEVVRGLVARLGEARSGTADPEELLSALAQLRELREEMAGWEPELIQAARAAGASWAALAPALGVASRQAAERRFLRLHPETGEQTAEGRVHARRDQRAVERATSAWAQDNAAALRTLAARILALADLDNAARRHAARVGEALGGSDPARLVGPLVDIRTYLVHHPALAEQVDAVVVRTTRIRHEITTARRDGRG</sequence>
<proteinExistence type="predicted"/>
<evidence type="ECO:0000313" key="2">
    <source>
        <dbReference type="Proteomes" id="UP000186040"/>
    </source>
</evidence>
<organism evidence="1 2">
    <name type="scientific">Actinokineospora bangkokensis</name>
    <dbReference type="NCBI Taxonomy" id="1193682"/>
    <lineage>
        <taxon>Bacteria</taxon>
        <taxon>Bacillati</taxon>
        <taxon>Actinomycetota</taxon>
        <taxon>Actinomycetes</taxon>
        <taxon>Pseudonocardiales</taxon>
        <taxon>Pseudonocardiaceae</taxon>
        <taxon>Actinokineospora</taxon>
    </lineage>
</organism>
<keyword evidence="2" id="KW-1185">Reference proteome</keyword>
<comment type="caution">
    <text evidence="1">The sequence shown here is derived from an EMBL/GenBank/DDBJ whole genome shotgun (WGS) entry which is preliminary data.</text>
</comment>
<dbReference type="STRING" id="1193682.BJP25_20655"/>
<dbReference type="Proteomes" id="UP000186040">
    <property type="component" value="Unassembled WGS sequence"/>
</dbReference>
<dbReference type="AlphaFoldDB" id="A0A1Q9LL06"/>
<reference evidence="1 2" key="1">
    <citation type="submission" date="2016-10" db="EMBL/GenBank/DDBJ databases">
        <title>The Draft Genome Sequence of Actinokineospora bangkokensis 44EHWT reveals the biosynthetic pathway of antifungal compounds Thailandins with unusual extender unit butylmalonyl-CoA.</title>
        <authorList>
            <person name="Greule A."/>
            <person name="Intra B."/>
            <person name="Flemming S."/>
            <person name="Rommel M.G."/>
            <person name="Panbangred W."/>
            <person name="Bechthold A."/>
        </authorList>
    </citation>
    <scope>NUCLEOTIDE SEQUENCE [LARGE SCALE GENOMIC DNA]</scope>
    <source>
        <strain evidence="1 2">44EHW</strain>
    </source>
</reference>
<evidence type="ECO:0000313" key="1">
    <source>
        <dbReference type="EMBL" id="OLR92731.1"/>
    </source>
</evidence>
<gene>
    <name evidence="1" type="ORF">BJP25_20655</name>
</gene>
<dbReference type="OrthoDB" id="3827740at2"/>
<name>A0A1Q9LL06_9PSEU</name>
<dbReference type="EMBL" id="MKQR01000016">
    <property type="protein sequence ID" value="OLR92731.1"/>
    <property type="molecule type" value="Genomic_DNA"/>
</dbReference>
<protein>
    <recommendedName>
        <fullName evidence="3">HSP18 transcriptional regulator</fullName>
    </recommendedName>
</protein>
<evidence type="ECO:0008006" key="3">
    <source>
        <dbReference type="Google" id="ProtNLM"/>
    </source>
</evidence>
<accession>A0A1Q9LL06</accession>